<evidence type="ECO:0000313" key="2">
    <source>
        <dbReference type="Proteomes" id="UP000615760"/>
    </source>
</evidence>
<comment type="caution">
    <text evidence="1">The sequence shown here is derived from an EMBL/GenBank/DDBJ whole genome shotgun (WGS) entry which is preliminary data.</text>
</comment>
<reference evidence="2" key="1">
    <citation type="journal article" date="2019" name="Int. J. Syst. Evol. Microbiol.">
        <title>The Global Catalogue of Microorganisms (GCM) 10K type strain sequencing project: providing services to taxonomists for standard genome sequencing and annotation.</title>
        <authorList>
            <consortium name="The Broad Institute Genomics Platform"/>
            <consortium name="The Broad Institute Genome Sequencing Center for Infectious Disease"/>
            <person name="Wu L."/>
            <person name="Ma J."/>
        </authorList>
    </citation>
    <scope>NUCLEOTIDE SEQUENCE [LARGE SCALE GENOMIC DNA]</scope>
    <source>
        <strain evidence="2">CGMCC 1.15461</strain>
    </source>
</reference>
<evidence type="ECO:0000313" key="1">
    <source>
        <dbReference type="EMBL" id="GGB68171.1"/>
    </source>
</evidence>
<proteinExistence type="predicted"/>
<gene>
    <name evidence="1" type="ORF">GCM10007424_05210</name>
</gene>
<sequence>MEVIIILIALVFVVISYRLITEEGNNNTKSENRRKGILKEVATPDAPYNFGDAWFAVKTNDVVKVSQILGLEGVVKSNWKNAMSYEGLETVFVTPKVNDWVLVMGDGLPLGSMAEDLKTIKKLLKKLSATFGEAQYFAKSYGYYCFAKAINGSIERLYDYNDHTNEYHTLGTPTRAELGYNLPAILPWEIDEEDQDYWKRNKVTFVDGATILDIAEEWSVNPMKLRENKNIKGLGLLGIYK</sequence>
<organism evidence="1 2">
    <name type="scientific">Flavobacterium suaedae</name>
    <dbReference type="NCBI Taxonomy" id="1767027"/>
    <lineage>
        <taxon>Bacteria</taxon>
        <taxon>Pseudomonadati</taxon>
        <taxon>Bacteroidota</taxon>
        <taxon>Flavobacteriia</taxon>
        <taxon>Flavobacteriales</taxon>
        <taxon>Flavobacteriaceae</taxon>
        <taxon>Flavobacterium</taxon>
    </lineage>
</organism>
<keyword evidence="2" id="KW-1185">Reference proteome</keyword>
<protein>
    <recommendedName>
        <fullName evidence="3">LysM domain-containing protein</fullName>
    </recommendedName>
</protein>
<dbReference type="Proteomes" id="UP000615760">
    <property type="component" value="Unassembled WGS sequence"/>
</dbReference>
<name>A0ABQ1JJX4_9FLAO</name>
<accession>A0ABQ1JJX4</accession>
<dbReference type="RefSeq" id="WP_188619669.1">
    <property type="nucleotide sequence ID" value="NZ_BMJE01000001.1"/>
</dbReference>
<evidence type="ECO:0008006" key="3">
    <source>
        <dbReference type="Google" id="ProtNLM"/>
    </source>
</evidence>
<dbReference type="EMBL" id="BMJE01000001">
    <property type="protein sequence ID" value="GGB68171.1"/>
    <property type="molecule type" value="Genomic_DNA"/>
</dbReference>